<dbReference type="PANTHER" id="PTHR28004">
    <property type="entry name" value="ZGC:162816-RELATED"/>
    <property type="match status" value="1"/>
</dbReference>
<dbReference type="EMBL" id="JAGRPV010000001">
    <property type="protein sequence ID" value="MDI4645821.1"/>
    <property type="molecule type" value="Genomic_DNA"/>
</dbReference>
<dbReference type="PANTHER" id="PTHR28004:SF2">
    <property type="entry name" value="D-SERINE DEHYDRATASE"/>
    <property type="match status" value="1"/>
</dbReference>
<dbReference type="InterPro" id="IPR026956">
    <property type="entry name" value="D-ser_dehydrat-like_dom"/>
</dbReference>
<protein>
    <submittedName>
        <fullName evidence="4">Alanine racemase</fullName>
        <ecNumber evidence="4">5.1.1.1</ecNumber>
    </submittedName>
</protein>
<proteinExistence type="inferred from homology"/>
<dbReference type="InterPro" id="IPR042208">
    <property type="entry name" value="D-ser_dehydrat-like_sf"/>
</dbReference>
<dbReference type="Pfam" id="PF01168">
    <property type="entry name" value="Ala_racemase_N"/>
    <property type="match status" value="1"/>
</dbReference>
<dbReference type="Gene3D" id="3.20.20.10">
    <property type="entry name" value="Alanine racemase"/>
    <property type="match status" value="1"/>
</dbReference>
<dbReference type="InterPro" id="IPR051466">
    <property type="entry name" value="D-amino_acid_metab_enzyme"/>
</dbReference>
<evidence type="ECO:0000256" key="1">
    <source>
        <dbReference type="ARBA" id="ARBA00005323"/>
    </source>
</evidence>
<evidence type="ECO:0000313" key="4">
    <source>
        <dbReference type="EMBL" id="MDI4645821.1"/>
    </source>
</evidence>
<reference evidence="4" key="1">
    <citation type="submission" date="2023-04" db="EMBL/GenBank/DDBJ databases">
        <title>Comparative genomic analysis of Cohnella hashimotonis sp. nov., isolated from the International Space Station.</title>
        <authorList>
            <person name="Venkateswaran K."/>
            <person name="Simpson A."/>
        </authorList>
    </citation>
    <scope>NUCLEOTIDE SEQUENCE</scope>
    <source>
        <strain evidence="4">F6_2S_P_1</strain>
    </source>
</reference>
<accession>A0ABT6TG70</accession>
<dbReference type="Pfam" id="PF14031">
    <property type="entry name" value="D-ser_dehydrat"/>
    <property type="match status" value="1"/>
</dbReference>
<evidence type="ECO:0000259" key="3">
    <source>
        <dbReference type="SMART" id="SM01119"/>
    </source>
</evidence>
<keyword evidence="4" id="KW-0413">Isomerase</keyword>
<keyword evidence="5" id="KW-1185">Reference proteome</keyword>
<name>A0ABT6TG70_9BACL</name>
<dbReference type="GO" id="GO:0008784">
    <property type="term" value="F:alanine racemase activity"/>
    <property type="evidence" value="ECO:0007669"/>
    <property type="project" value="UniProtKB-EC"/>
</dbReference>
<sequence length="365" mass="38775">MSTELEALDTPAVAVDLDRLERNLRQTSELASAAGVKLRPHIKTHKSAWIAKRQLELGACGITVAKLGEAEAMAAAGIADILIAYPIVGAAKLQRLAALTKVARITVGIDSFEAAAGLSALGQSLDVRIPLYLDVNSGLNRCGREPGAASAELGAKIAALPGVWLAGLMTHAGHVYGKASREECREIAQAEAQALLTTQACLRVYGVDVREISAGSTPTSKFAAELAGITEIRPGAYVFGDGSQLYPGIIGEEECAMRIYATVVSAPRPDTIIIDAGSKTLTTDTSPHRPGYGYLPNYPEAVIERLSEEHGIVRVPDDCPLRIGDTVAVIPNHCCTVTNLHDRLIGVRKGRIERMIQVDARGRTQ</sequence>
<evidence type="ECO:0000313" key="5">
    <source>
        <dbReference type="Proteomes" id="UP001161691"/>
    </source>
</evidence>
<feature type="domain" description="D-serine dehydratase-like" evidence="3">
    <location>
        <begin position="256"/>
        <end position="348"/>
    </location>
</feature>
<dbReference type="InterPro" id="IPR029066">
    <property type="entry name" value="PLP-binding_barrel"/>
</dbReference>
<organism evidence="4 5">
    <name type="scientific">Cohnella hashimotonis</name>
    <dbReference type="NCBI Taxonomy" id="2826895"/>
    <lineage>
        <taxon>Bacteria</taxon>
        <taxon>Bacillati</taxon>
        <taxon>Bacillota</taxon>
        <taxon>Bacilli</taxon>
        <taxon>Bacillales</taxon>
        <taxon>Paenibacillaceae</taxon>
        <taxon>Cohnella</taxon>
    </lineage>
</organism>
<dbReference type="InterPro" id="IPR001608">
    <property type="entry name" value="Ala_racemase_N"/>
</dbReference>
<dbReference type="SMART" id="SM01119">
    <property type="entry name" value="D-ser_dehydrat"/>
    <property type="match status" value="1"/>
</dbReference>
<dbReference type="Gene3D" id="2.40.37.20">
    <property type="entry name" value="D-serine dehydratase-like domain"/>
    <property type="match status" value="1"/>
</dbReference>
<keyword evidence="2" id="KW-0456">Lyase</keyword>
<gene>
    <name evidence="4" type="ORF">KB449_12645</name>
</gene>
<evidence type="ECO:0000256" key="2">
    <source>
        <dbReference type="ARBA" id="ARBA00023239"/>
    </source>
</evidence>
<comment type="similarity">
    <text evidence="1">Belongs to the DSD1 family.</text>
</comment>
<comment type="caution">
    <text evidence="4">The sequence shown here is derived from an EMBL/GenBank/DDBJ whole genome shotgun (WGS) entry which is preliminary data.</text>
</comment>
<dbReference type="RefSeq" id="WP_282908722.1">
    <property type="nucleotide sequence ID" value="NZ_JAGRPV010000001.1"/>
</dbReference>
<dbReference type="SUPFAM" id="SSF51419">
    <property type="entry name" value="PLP-binding barrel"/>
    <property type="match status" value="1"/>
</dbReference>
<dbReference type="EC" id="5.1.1.1" evidence="4"/>
<dbReference type="Proteomes" id="UP001161691">
    <property type="component" value="Unassembled WGS sequence"/>
</dbReference>